<dbReference type="PROSITE" id="PS00198">
    <property type="entry name" value="4FE4S_FER_1"/>
    <property type="match status" value="1"/>
</dbReference>
<feature type="domain" description="4Fe-4S ferredoxin-type" evidence="6">
    <location>
        <begin position="1"/>
        <end position="30"/>
    </location>
</feature>
<dbReference type="PANTHER" id="PTHR43724:SF1">
    <property type="entry name" value="PYRUVATE SYNTHASE SUBUNIT PORD"/>
    <property type="match status" value="1"/>
</dbReference>
<evidence type="ECO:0000256" key="1">
    <source>
        <dbReference type="ARBA" id="ARBA00022485"/>
    </source>
</evidence>
<evidence type="ECO:0000256" key="4">
    <source>
        <dbReference type="ARBA" id="ARBA00023004"/>
    </source>
</evidence>
<evidence type="ECO:0000256" key="3">
    <source>
        <dbReference type="ARBA" id="ARBA00022737"/>
    </source>
</evidence>
<name>A0ABX7S876_9BACT</name>
<protein>
    <submittedName>
        <fullName evidence="7">4Fe-4S binding protein</fullName>
    </submittedName>
</protein>
<keyword evidence="1" id="KW-0004">4Fe-4S</keyword>
<dbReference type="EMBL" id="CP071446">
    <property type="protein sequence ID" value="QTA38046.1"/>
    <property type="molecule type" value="Genomic_DNA"/>
</dbReference>
<evidence type="ECO:0000259" key="6">
    <source>
        <dbReference type="PROSITE" id="PS51379"/>
    </source>
</evidence>
<keyword evidence="3" id="KW-0677">Repeat</keyword>
<reference evidence="7 8" key="1">
    <citation type="submission" date="2021-03" db="EMBL/GenBank/DDBJ databases">
        <title>Thermosipho ferrireducens sp.nov., an anaerobic thermophilic iron-reducing bacterium isolated from a deep-sea hydrothermal sulfide deposits.</title>
        <authorList>
            <person name="Zeng X."/>
            <person name="Chen Y."/>
            <person name="Shao Z."/>
        </authorList>
    </citation>
    <scope>NUCLEOTIDE SEQUENCE [LARGE SCALE GENOMIC DNA]</scope>
    <source>
        <strain evidence="7 8">JL129W03</strain>
    </source>
</reference>
<keyword evidence="8" id="KW-1185">Reference proteome</keyword>
<dbReference type="InterPro" id="IPR017900">
    <property type="entry name" value="4Fe4S_Fe_S_CS"/>
</dbReference>
<keyword evidence="2" id="KW-0479">Metal-binding</keyword>
<evidence type="ECO:0000313" key="7">
    <source>
        <dbReference type="EMBL" id="QTA38046.1"/>
    </source>
</evidence>
<dbReference type="PROSITE" id="PS51379">
    <property type="entry name" value="4FE4S_FER_2"/>
    <property type="match status" value="2"/>
</dbReference>
<feature type="domain" description="4Fe-4S ferredoxin-type" evidence="6">
    <location>
        <begin position="31"/>
        <end position="60"/>
    </location>
</feature>
<dbReference type="RefSeq" id="WP_207566767.1">
    <property type="nucleotide sequence ID" value="NZ_CP071446.1"/>
</dbReference>
<dbReference type="SUPFAM" id="SSF54862">
    <property type="entry name" value="4Fe-4S ferredoxins"/>
    <property type="match status" value="1"/>
</dbReference>
<dbReference type="Pfam" id="PF14697">
    <property type="entry name" value="Fer4_21"/>
    <property type="match status" value="1"/>
</dbReference>
<evidence type="ECO:0000256" key="2">
    <source>
        <dbReference type="ARBA" id="ARBA00022723"/>
    </source>
</evidence>
<organism evidence="7 8">
    <name type="scientific">Thermosipho ferrireducens</name>
    <dbReference type="NCBI Taxonomy" id="2571116"/>
    <lineage>
        <taxon>Bacteria</taxon>
        <taxon>Thermotogati</taxon>
        <taxon>Thermotogota</taxon>
        <taxon>Thermotogae</taxon>
        <taxon>Thermotogales</taxon>
        <taxon>Fervidobacteriaceae</taxon>
        <taxon>Thermosipho</taxon>
    </lineage>
</organism>
<sequence length="77" mass="8986">MPWIKKENCIKCQICVNVCSVENAIYFEEDGYPFINNNICTRCGICMRKCPQNAIRPNYENPLLRGIGRGIRQQFKK</sequence>
<gene>
    <name evidence="7" type="ORF">JYK00_00410</name>
</gene>
<proteinExistence type="predicted"/>
<dbReference type="PANTHER" id="PTHR43724">
    <property type="entry name" value="PYRUVATE SYNTHASE SUBUNIT PORD"/>
    <property type="match status" value="1"/>
</dbReference>
<dbReference type="Proteomes" id="UP000671862">
    <property type="component" value="Chromosome"/>
</dbReference>
<keyword evidence="5" id="KW-0411">Iron-sulfur</keyword>
<accession>A0ABX7S876</accession>
<evidence type="ECO:0000256" key="5">
    <source>
        <dbReference type="ARBA" id="ARBA00023014"/>
    </source>
</evidence>
<keyword evidence="4" id="KW-0408">Iron</keyword>
<dbReference type="Gene3D" id="3.30.70.20">
    <property type="match status" value="1"/>
</dbReference>
<dbReference type="InterPro" id="IPR017896">
    <property type="entry name" value="4Fe4S_Fe-S-bd"/>
</dbReference>
<evidence type="ECO:0000313" key="8">
    <source>
        <dbReference type="Proteomes" id="UP000671862"/>
    </source>
</evidence>